<reference evidence="4" key="1">
    <citation type="journal article" date="2020" name="Stud. Mycol.">
        <title>101 Dothideomycetes genomes: a test case for predicting lifestyles and emergence of pathogens.</title>
        <authorList>
            <person name="Haridas S."/>
            <person name="Albert R."/>
            <person name="Binder M."/>
            <person name="Bloem J."/>
            <person name="Labutti K."/>
            <person name="Salamov A."/>
            <person name="Andreopoulos B."/>
            <person name="Baker S."/>
            <person name="Barry K."/>
            <person name="Bills G."/>
            <person name="Bluhm B."/>
            <person name="Cannon C."/>
            <person name="Castanera R."/>
            <person name="Culley D."/>
            <person name="Daum C."/>
            <person name="Ezra D."/>
            <person name="Gonzalez J."/>
            <person name="Henrissat B."/>
            <person name="Kuo A."/>
            <person name="Liang C."/>
            <person name="Lipzen A."/>
            <person name="Lutzoni F."/>
            <person name="Magnuson J."/>
            <person name="Mondo S."/>
            <person name="Nolan M."/>
            <person name="Ohm R."/>
            <person name="Pangilinan J."/>
            <person name="Park H.-J."/>
            <person name="Ramirez L."/>
            <person name="Alfaro M."/>
            <person name="Sun H."/>
            <person name="Tritt A."/>
            <person name="Yoshinaga Y."/>
            <person name="Zwiers L.-H."/>
            <person name="Turgeon B."/>
            <person name="Goodwin S."/>
            <person name="Spatafora J."/>
            <person name="Crous P."/>
            <person name="Grigoriev I."/>
        </authorList>
    </citation>
    <scope>NUCLEOTIDE SEQUENCE</scope>
    <source>
        <strain evidence="4">CBS 101060</strain>
    </source>
</reference>
<name>A0A9P4S8V0_9PEZI</name>
<dbReference type="Gene3D" id="1.25.10.10">
    <property type="entry name" value="Leucine-rich Repeat Variant"/>
    <property type="match status" value="1"/>
</dbReference>
<feature type="region of interest" description="Disordered" evidence="2">
    <location>
        <begin position="1013"/>
        <end position="1038"/>
    </location>
</feature>
<gene>
    <name evidence="4" type="ORF">M501DRAFT_1011829</name>
</gene>
<comment type="caution">
    <text evidence="4">The sequence shown here is derived from an EMBL/GenBank/DDBJ whole genome shotgun (WGS) entry which is preliminary data.</text>
</comment>
<dbReference type="InterPro" id="IPR016024">
    <property type="entry name" value="ARM-type_fold"/>
</dbReference>
<dbReference type="GO" id="GO:0005634">
    <property type="term" value="C:nucleus"/>
    <property type="evidence" value="ECO:0007669"/>
    <property type="project" value="TreeGrafter"/>
</dbReference>
<evidence type="ECO:0000259" key="3">
    <source>
        <dbReference type="PROSITE" id="PS51425"/>
    </source>
</evidence>
<sequence>MPARNSSMELSSEPDAQSTATRRKSARVVRKPQVYAASSPAGSTKRKRDGAEESEDEEAEDDEEEPVEESEEGEPDEEELREKRRKARSRPKPPSKKPAPKKTKTNGETVSLAIRPVSKPAGSKAANKPRPKKAKPLNDGAAEEAGGLFAEVFARGHTLDDVAAQWLAEFEQHEARAIASLVNFVIRASGSDGSIDENDVADPDSAMSKLLDLQEEYQAQHITDYPLIAKGRSGVSFKTSVTGFFDSLIQTISKSGLLFTHIELMENIQVWISTMSSAANRPFRHTSTVVSLAIVSSLCEIGGDIAQDIATNLRFSEGQKKKAKAGRSRELEEKAKEQAEKQESINAIIKDWIDTVFVHRYRDVDPRIRVDCVQGLSEWIIAYPDLLLDGEHLRYLGWVLSDHHAQTRLECIRQLQRLFKDKNKLAGLKTFTERFRPRMVEMATRDMDANVRAATVELLDTLRDVGLLEPDDIDEVGRLIFDSEPKVRKAVVPFFAENVNDAYEAHVEDIGGQEALNEALNTVADEDFESPRLAWVKLKSLVEIFDNYDADGEALPSEIENWGGVTYLVAAGIESRFSTAAAALYNQMSELREWENIAGYLLFDHSQTAQNGFSDDPESLLKQVCTLNEKEEILLLEILNATVSLKLQEAREAATDKKVKKTKAQKEQLQEEQEEAARHLAAIIPRLLKKFGALPDAAASVLRLVHVLNLEVFQELREDSATLKALLDDINAQFLTHGSSRVIQEAGVALLHAKGFEQLGEVTEEKLQALWDDTMNALHTLHRDKDFRTRGSLGTNVLTGVSNTVLRIHNLSRISNNTEALEAIPAARTKQKSKSQSQQPQPGINLLIDLIYRGSPTDNLDPDKDAQEDVLVTNAANALLFYFIWKVQGIQAALIDSTQPAHSSRSIESLAMHRDTFVAVLTHVLDALHGADEVRLTVAGVLMDLHCLFSTLRYAQPKRKQGKSQEREQDSTELFKELIQPIPDRAQKTLLSVLAAAEKAYAKRLRKKLDALIDPGDEPLDPDDEPASSDEEEEGWVEKQQGVLLAEQRLCELGARMVLGVTAGVVDENWRPRLERNKGLLGSNWREVVSALEWEKKSNSRAKKGQKEKGRKGDAGKIAKSKEIVVEDDDEDEEMGEGDERLEEVDAEEDQRREEEERESRENETDVPAEDEVESVLGD</sequence>
<dbReference type="Proteomes" id="UP000799429">
    <property type="component" value="Unassembled WGS sequence"/>
</dbReference>
<dbReference type="GO" id="GO:0003682">
    <property type="term" value="F:chromatin binding"/>
    <property type="evidence" value="ECO:0007669"/>
    <property type="project" value="TreeGrafter"/>
</dbReference>
<protein>
    <recommendedName>
        <fullName evidence="3">SCD domain-containing protein</fullName>
    </recommendedName>
</protein>
<accession>A0A9P4S8V0</accession>
<feature type="compositionally biased region" description="Basic residues" evidence="2">
    <location>
        <begin position="83"/>
        <end position="104"/>
    </location>
</feature>
<feature type="compositionally biased region" description="Acidic residues" evidence="2">
    <location>
        <begin position="1126"/>
        <end position="1149"/>
    </location>
</feature>
<feature type="compositionally biased region" description="Basic residues" evidence="2">
    <location>
        <begin position="21"/>
        <end position="30"/>
    </location>
</feature>
<dbReference type="InterPro" id="IPR020839">
    <property type="entry name" value="SCD"/>
</dbReference>
<dbReference type="InterPro" id="IPR011989">
    <property type="entry name" value="ARM-like"/>
</dbReference>
<feature type="compositionally biased region" description="Acidic residues" evidence="2">
    <location>
        <begin position="1015"/>
        <end position="1035"/>
    </location>
</feature>
<dbReference type="PANTHER" id="PTHR11199:SF0">
    <property type="entry name" value="LD34181P-RELATED"/>
    <property type="match status" value="1"/>
</dbReference>
<dbReference type="PROSITE" id="PS51425">
    <property type="entry name" value="SCD"/>
    <property type="match status" value="1"/>
</dbReference>
<dbReference type="InterPro" id="IPR013721">
    <property type="entry name" value="STAG"/>
</dbReference>
<dbReference type="OrthoDB" id="498590at2759"/>
<dbReference type="GO" id="GO:0008278">
    <property type="term" value="C:cohesin complex"/>
    <property type="evidence" value="ECO:0007669"/>
    <property type="project" value="TreeGrafter"/>
</dbReference>
<organism evidence="4 5">
    <name type="scientific">Patellaria atrata CBS 101060</name>
    <dbReference type="NCBI Taxonomy" id="1346257"/>
    <lineage>
        <taxon>Eukaryota</taxon>
        <taxon>Fungi</taxon>
        <taxon>Dikarya</taxon>
        <taxon>Ascomycota</taxon>
        <taxon>Pezizomycotina</taxon>
        <taxon>Dothideomycetes</taxon>
        <taxon>Dothideomycetes incertae sedis</taxon>
        <taxon>Patellariales</taxon>
        <taxon>Patellariaceae</taxon>
        <taxon>Patellaria</taxon>
    </lineage>
</organism>
<dbReference type="Pfam" id="PF21581">
    <property type="entry name" value="SCD"/>
    <property type="match status" value="1"/>
</dbReference>
<dbReference type="InterPro" id="IPR039662">
    <property type="entry name" value="Cohesin_Scc3/SA"/>
</dbReference>
<feature type="compositionally biased region" description="Acidic residues" evidence="2">
    <location>
        <begin position="52"/>
        <end position="79"/>
    </location>
</feature>
<evidence type="ECO:0000256" key="2">
    <source>
        <dbReference type="SAM" id="MobiDB-lite"/>
    </source>
</evidence>
<dbReference type="AlphaFoldDB" id="A0A9P4S8V0"/>
<feature type="compositionally biased region" description="Basic and acidic residues" evidence="2">
    <location>
        <begin position="1150"/>
        <end position="1164"/>
    </location>
</feature>
<dbReference type="InterPro" id="IPR056396">
    <property type="entry name" value="HEAT_SCC3-SA"/>
</dbReference>
<dbReference type="Pfam" id="PF24571">
    <property type="entry name" value="HEAT_SCC3-SA"/>
    <property type="match status" value="1"/>
</dbReference>
<keyword evidence="5" id="KW-1185">Reference proteome</keyword>
<dbReference type="SUPFAM" id="SSF48371">
    <property type="entry name" value="ARM repeat"/>
    <property type="match status" value="1"/>
</dbReference>
<feature type="region of interest" description="Disordered" evidence="2">
    <location>
        <begin position="1096"/>
        <end position="1179"/>
    </location>
</feature>
<feature type="compositionally biased region" description="Acidic residues" evidence="2">
    <location>
        <begin position="1165"/>
        <end position="1179"/>
    </location>
</feature>
<keyword evidence="1" id="KW-0175">Coiled coil</keyword>
<feature type="domain" description="SCD" evidence="3">
    <location>
        <begin position="357"/>
        <end position="442"/>
    </location>
</feature>
<dbReference type="GO" id="GO:0007062">
    <property type="term" value="P:sister chromatid cohesion"/>
    <property type="evidence" value="ECO:0007669"/>
    <property type="project" value="UniProtKB-ARBA"/>
</dbReference>
<dbReference type="PANTHER" id="PTHR11199">
    <property type="entry name" value="STROMAL ANTIGEN"/>
    <property type="match status" value="1"/>
</dbReference>
<dbReference type="GO" id="GO:0000785">
    <property type="term" value="C:chromatin"/>
    <property type="evidence" value="ECO:0007669"/>
    <property type="project" value="TreeGrafter"/>
</dbReference>
<feature type="compositionally biased region" description="Basic and acidic residues" evidence="2">
    <location>
        <begin position="1105"/>
        <end position="1125"/>
    </location>
</feature>
<feature type="region of interest" description="Disordered" evidence="2">
    <location>
        <begin position="1"/>
        <end position="140"/>
    </location>
</feature>
<feature type="compositionally biased region" description="Polar residues" evidence="2">
    <location>
        <begin position="1"/>
        <end position="20"/>
    </location>
</feature>
<feature type="coiled-coil region" evidence="1">
    <location>
        <begin position="647"/>
        <end position="682"/>
    </location>
</feature>
<dbReference type="Pfam" id="PF08514">
    <property type="entry name" value="STAG"/>
    <property type="match status" value="1"/>
</dbReference>
<proteinExistence type="predicted"/>
<evidence type="ECO:0000313" key="5">
    <source>
        <dbReference type="Proteomes" id="UP000799429"/>
    </source>
</evidence>
<evidence type="ECO:0000313" key="4">
    <source>
        <dbReference type="EMBL" id="KAF2838216.1"/>
    </source>
</evidence>
<dbReference type="EMBL" id="MU006097">
    <property type="protein sequence ID" value="KAF2838216.1"/>
    <property type="molecule type" value="Genomic_DNA"/>
</dbReference>
<evidence type="ECO:0000256" key="1">
    <source>
        <dbReference type="SAM" id="Coils"/>
    </source>
</evidence>